<dbReference type="EMBL" id="PISE01000022">
    <property type="protein sequence ID" value="PKG23484.1"/>
    <property type="molecule type" value="Genomic_DNA"/>
</dbReference>
<dbReference type="Proteomes" id="UP000233375">
    <property type="component" value="Unassembled WGS sequence"/>
</dbReference>
<accession>A0A2N0Z1U7</accession>
<gene>
    <name evidence="2" type="ORF">CWS01_10830</name>
</gene>
<sequence length="80" mass="8924">MDKTGGLEGKVRDSCGISGTGEIPHTQPEDAHRPPHGKRASLHCNQPTPLKAIKFTKIASLKQKNECSFVFFWFEIACLW</sequence>
<evidence type="ECO:0000256" key="1">
    <source>
        <dbReference type="SAM" id="MobiDB-lite"/>
    </source>
</evidence>
<organism evidence="2 3">
    <name type="scientific">Niallia nealsonii</name>
    <dbReference type="NCBI Taxonomy" id="115979"/>
    <lineage>
        <taxon>Bacteria</taxon>
        <taxon>Bacillati</taxon>
        <taxon>Bacillota</taxon>
        <taxon>Bacilli</taxon>
        <taxon>Bacillales</taxon>
        <taxon>Bacillaceae</taxon>
        <taxon>Niallia</taxon>
    </lineage>
</organism>
<reference evidence="2 3" key="1">
    <citation type="journal article" date="2003" name="Int. J. Syst. Evol. Microbiol.">
        <title>Bacillus nealsonii sp. nov., isolated from a spacecraft-assembly facility, whose spores are gamma-radiation resistant.</title>
        <authorList>
            <person name="Venkateswaran K."/>
            <person name="Kempf M."/>
            <person name="Chen F."/>
            <person name="Satomi M."/>
            <person name="Nicholson W."/>
            <person name="Kern R."/>
        </authorList>
    </citation>
    <scope>NUCLEOTIDE SEQUENCE [LARGE SCALE GENOMIC DNA]</scope>
    <source>
        <strain evidence="2 3">FO-92</strain>
    </source>
</reference>
<evidence type="ECO:0000313" key="3">
    <source>
        <dbReference type="Proteomes" id="UP000233375"/>
    </source>
</evidence>
<feature type="region of interest" description="Disordered" evidence="1">
    <location>
        <begin position="1"/>
        <end position="44"/>
    </location>
</feature>
<name>A0A2N0Z1U7_9BACI</name>
<keyword evidence="3" id="KW-1185">Reference proteome</keyword>
<evidence type="ECO:0000313" key="2">
    <source>
        <dbReference type="EMBL" id="PKG23484.1"/>
    </source>
</evidence>
<dbReference type="AlphaFoldDB" id="A0A2N0Z1U7"/>
<comment type="caution">
    <text evidence="2">The sequence shown here is derived from an EMBL/GenBank/DDBJ whole genome shotgun (WGS) entry which is preliminary data.</text>
</comment>
<protein>
    <submittedName>
        <fullName evidence="2">Uncharacterized protein</fullName>
    </submittedName>
</protein>
<feature type="compositionally biased region" description="Basic and acidic residues" evidence="1">
    <location>
        <begin position="1"/>
        <end position="13"/>
    </location>
</feature>
<proteinExistence type="predicted"/>